<protein>
    <submittedName>
        <fullName evidence="2">Uncharacterized protein</fullName>
    </submittedName>
</protein>
<evidence type="ECO:0000313" key="2">
    <source>
        <dbReference type="WBParaSite" id="nRc.2.0.1.t32248-RA"/>
    </source>
</evidence>
<dbReference type="WBParaSite" id="nRc.2.0.1.t32248-RA">
    <property type="protein sequence ID" value="nRc.2.0.1.t32248-RA"/>
    <property type="gene ID" value="nRc.2.0.1.g32248"/>
</dbReference>
<accession>A0A915K340</accession>
<dbReference type="Proteomes" id="UP000887565">
    <property type="component" value="Unplaced"/>
</dbReference>
<dbReference type="AlphaFoldDB" id="A0A915K340"/>
<keyword evidence="1" id="KW-1185">Reference proteome</keyword>
<name>A0A915K340_ROMCU</name>
<sequence length="188" mass="21855">MNKTLQISITEASSFNCRWTTCISDYLQYNPRNMVVETSDYRSFVIQLPLNDLQFVFQFFLFGRIHLNLKDTYRLKPYVTFRKEKFLLTVENHCLGGVKRLSGAFILAFSDGTECNRRNVTERKGNFRPDRFDAQRDGHYAPAYLTPLRYVLSLKADLYLPISAQRNGIQSAECNRTKGKFSLRSVPL</sequence>
<evidence type="ECO:0000313" key="1">
    <source>
        <dbReference type="Proteomes" id="UP000887565"/>
    </source>
</evidence>
<organism evidence="1 2">
    <name type="scientific">Romanomermis culicivorax</name>
    <name type="common">Nematode worm</name>
    <dbReference type="NCBI Taxonomy" id="13658"/>
    <lineage>
        <taxon>Eukaryota</taxon>
        <taxon>Metazoa</taxon>
        <taxon>Ecdysozoa</taxon>
        <taxon>Nematoda</taxon>
        <taxon>Enoplea</taxon>
        <taxon>Dorylaimia</taxon>
        <taxon>Mermithida</taxon>
        <taxon>Mermithoidea</taxon>
        <taxon>Mermithidae</taxon>
        <taxon>Romanomermis</taxon>
    </lineage>
</organism>
<proteinExistence type="predicted"/>
<reference evidence="2" key="1">
    <citation type="submission" date="2022-11" db="UniProtKB">
        <authorList>
            <consortium name="WormBaseParasite"/>
        </authorList>
    </citation>
    <scope>IDENTIFICATION</scope>
</reference>